<reference evidence="1" key="2">
    <citation type="journal article" date="2011" name="Microb. Ecol.">
        <title>Taxonomic and Functional Metagenomic Profiling of the Microbial Community in the Anoxic Sediment of a Sub-saline Shallow Lake (Laguna de Carrizo, Central Spain).</title>
        <authorList>
            <person name="Ferrer M."/>
            <person name="Guazzaroni M.E."/>
            <person name="Richter M."/>
            <person name="Garcia-Salamanca A."/>
            <person name="Yarza P."/>
            <person name="Suarez-Suarez A."/>
            <person name="Solano J."/>
            <person name="Alcaide M."/>
            <person name="van Dillewijn P."/>
            <person name="Molina-Henares M.A."/>
            <person name="Lopez-Cortes N."/>
            <person name="Al-Ramahi Y."/>
            <person name="Guerrero C."/>
            <person name="Acosta A."/>
            <person name="de Eugenio L.I."/>
            <person name="Martinez V."/>
            <person name="Marques S."/>
            <person name="Rojo F."/>
            <person name="Santero E."/>
            <person name="Genilloud O."/>
            <person name="Perez-Perez J."/>
            <person name="Rossello-Mora R."/>
            <person name="Ramos J.L."/>
        </authorList>
    </citation>
    <scope>NUCLEOTIDE SEQUENCE</scope>
</reference>
<reference evidence="1" key="1">
    <citation type="submission" date="2010-07" db="EMBL/GenBank/DDBJ databases">
        <authorList>
            <consortium name="CONSOLIDER consortium CSD2007-00005"/>
            <person name="Guazzaroni M.-E."/>
            <person name="Richter M."/>
            <person name="Garcia-Salamanca A."/>
            <person name="Yarza P."/>
            <person name="Ferrer M."/>
        </authorList>
    </citation>
    <scope>NUCLEOTIDE SEQUENCE</scope>
</reference>
<organism evidence="1">
    <name type="scientific">sediment metagenome</name>
    <dbReference type="NCBI Taxonomy" id="749907"/>
    <lineage>
        <taxon>unclassified sequences</taxon>
        <taxon>metagenomes</taxon>
        <taxon>ecological metagenomes</taxon>
    </lineage>
</organism>
<dbReference type="EMBL" id="ADZX01000694">
    <property type="protein sequence ID" value="EFK95694.1"/>
    <property type="molecule type" value="Genomic_DNA"/>
</dbReference>
<evidence type="ECO:0000313" key="1">
    <source>
        <dbReference type="EMBL" id="EFK95694.1"/>
    </source>
</evidence>
<dbReference type="AlphaFoldDB" id="D9PL72"/>
<sequence length="54" mass="6529">MRKDIKEVKKRLQKIRELSAKAPSPFKGMTMEEAIKKMRKIREKLWEEKFALHS</sequence>
<gene>
    <name evidence="1" type="ORF">LDC_2291</name>
</gene>
<comment type="caution">
    <text evidence="1">The sequence shown here is derived from an EMBL/GenBank/DDBJ whole genome shotgun (WGS) entry which is preliminary data.</text>
</comment>
<protein>
    <submittedName>
        <fullName evidence="1">Uncharacterized protein</fullName>
    </submittedName>
</protein>
<proteinExistence type="predicted"/>
<accession>D9PL72</accession>
<name>D9PL72_9ZZZZ</name>